<accession>A3ZUK1</accession>
<evidence type="ECO:0008006" key="3">
    <source>
        <dbReference type="Google" id="ProtNLM"/>
    </source>
</evidence>
<dbReference type="EMBL" id="AANZ01000012">
    <property type="protein sequence ID" value="EAQ79911.1"/>
    <property type="molecule type" value="Genomic_DNA"/>
</dbReference>
<dbReference type="InterPro" id="IPR018641">
    <property type="entry name" value="Trfase_1_rSAM/seldom-assoc"/>
</dbReference>
<name>A3ZUK1_9BACT</name>
<dbReference type="eggNOG" id="COG3222">
    <property type="taxonomic scope" value="Bacteria"/>
</dbReference>
<dbReference type="PANTHER" id="PTHR36529">
    <property type="entry name" value="SLL1095 PROTEIN"/>
    <property type="match status" value="1"/>
</dbReference>
<dbReference type="STRING" id="314230.DSM3645_22264"/>
<dbReference type="NCBIfam" id="TIGR04282">
    <property type="entry name" value="glyco_like_cofC"/>
    <property type="match status" value="1"/>
</dbReference>
<dbReference type="Gene3D" id="3.90.550.10">
    <property type="entry name" value="Spore Coat Polysaccharide Biosynthesis Protein SpsA, Chain A"/>
    <property type="match status" value="1"/>
</dbReference>
<gene>
    <name evidence="1" type="ORF">DSM3645_22264</name>
</gene>
<dbReference type="Proteomes" id="UP000004358">
    <property type="component" value="Unassembled WGS sequence"/>
</dbReference>
<organism evidence="1 2">
    <name type="scientific">Blastopirellula marina DSM 3645</name>
    <dbReference type="NCBI Taxonomy" id="314230"/>
    <lineage>
        <taxon>Bacteria</taxon>
        <taxon>Pseudomonadati</taxon>
        <taxon>Planctomycetota</taxon>
        <taxon>Planctomycetia</taxon>
        <taxon>Pirellulales</taxon>
        <taxon>Pirellulaceae</taxon>
        <taxon>Blastopirellula</taxon>
    </lineage>
</organism>
<comment type="caution">
    <text evidence="1">The sequence shown here is derived from an EMBL/GenBank/DDBJ whole genome shotgun (WGS) entry which is preliminary data.</text>
</comment>
<evidence type="ECO:0000313" key="1">
    <source>
        <dbReference type="EMBL" id="EAQ79911.1"/>
    </source>
</evidence>
<dbReference type="InterPro" id="IPR029044">
    <property type="entry name" value="Nucleotide-diphossugar_trans"/>
</dbReference>
<dbReference type="AlphaFoldDB" id="A3ZUK1"/>
<sequence length="224" mass="24512">MEVLGMFAKHWRTGEVKTRLGATIGLPAAAAVHYQFVRTAVTRFQSLGDRRVLAYAPADAEQSFAAMVGDAWRLQSQSSGSLGNRISHFFTTAITDGATKALLIGSDSPNLPTGYLQHAFRQLEECDVVLTPAEDGGYCAIGLNSPCAELFTDISWSTSDVLSQTLARCHALGLRPLQTPTWYDVDTWDDLQRLQADLAHDDADRDLRQLRSELSTILADCPPL</sequence>
<protein>
    <recommendedName>
        <fullName evidence="3">Glycosyltransferase</fullName>
    </recommendedName>
</protein>
<dbReference type="Pfam" id="PF09837">
    <property type="entry name" value="DUF2064"/>
    <property type="match status" value="1"/>
</dbReference>
<dbReference type="SUPFAM" id="SSF53448">
    <property type="entry name" value="Nucleotide-diphospho-sugar transferases"/>
    <property type="match status" value="1"/>
</dbReference>
<dbReference type="PANTHER" id="PTHR36529:SF1">
    <property type="entry name" value="GLYCOSYLTRANSFERASE"/>
    <property type="match status" value="1"/>
</dbReference>
<proteinExistence type="predicted"/>
<evidence type="ECO:0000313" key="2">
    <source>
        <dbReference type="Proteomes" id="UP000004358"/>
    </source>
</evidence>
<dbReference type="HOGENOM" id="CLU_075662_2_0_0"/>
<dbReference type="OrthoDB" id="9810303at2"/>
<reference evidence="1 2" key="1">
    <citation type="submission" date="2006-02" db="EMBL/GenBank/DDBJ databases">
        <authorList>
            <person name="Amann R."/>
            <person name="Ferriera S."/>
            <person name="Johnson J."/>
            <person name="Kravitz S."/>
            <person name="Halpern A."/>
            <person name="Remington K."/>
            <person name="Beeson K."/>
            <person name="Tran B."/>
            <person name="Rogers Y.-H."/>
            <person name="Friedman R."/>
            <person name="Venter J.C."/>
        </authorList>
    </citation>
    <scope>NUCLEOTIDE SEQUENCE [LARGE SCALE GENOMIC DNA]</scope>
    <source>
        <strain evidence="1 2">DSM 3645</strain>
    </source>
</reference>